<protein>
    <submittedName>
        <fullName evidence="2">Uncharacterized protein</fullName>
    </submittedName>
</protein>
<evidence type="ECO:0000313" key="3">
    <source>
        <dbReference type="Proteomes" id="UP000437017"/>
    </source>
</evidence>
<dbReference type="Proteomes" id="UP000437017">
    <property type="component" value="Unassembled WGS sequence"/>
</dbReference>
<comment type="caution">
    <text evidence="2">The sequence shown here is derived from an EMBL/GenBank/DDBJ whole genome shotgun (WGS) entry which is preliminary data.</text>
</comment>
<dbReference type="AlphaFoldDB" id="A0A643C1E4"/>
<feature type="compositionally biased region" description="Polar residues" evidence="1">
    <location>
        <begin position="112"/>
        <end position="123"/>
    </location>
</feature>
<evidence type="ECO:0000256" key="1">
    <source>
        <dbReference type="SAM" id="MobiDB-lite"/>
    </source>
</evidence>
<accession>A0A643C1E4</accession>
<reference evidence="2 3" key="1">
    <citation type="journal article" date="2019" name="PLoS ONE">
        <title>Genomic analyses reveal an absence of contemporary introgressive admixture between fin whales and blue whales, despite known hybrids.</title>
        <authorList>
            <person name="Westbury M.V."/>
            <person name="Petersen B."/>
            <person name="Lorenzen E.D."/>
        </authorList>
    </citation>
    <scope>NUCLEOTIDE SEQUENCE [LARGE SCALE GENOMIC DNA]</scope>
    <source>
        <strain evidence="2">FinWhale-01</strain>
    </source>
</reference>
<proteinExistence type="predicted"/>
<dbReference type="EMBL" id="SGJD01002914">
    <property type="protein sequence ID" value="KAB0394073.1"/>
    <property type="molecule type" value="Genomic_DNA"/>
</dbReference>
<evidence type="ECO:0000313" key="2">
    <source>
        <dbReference type="EMBL" id="KAB0394073.1"/>
    </source>
</evidence>
<feature type="region of interest" description="Disordered" evidence="1">
    <location>
        <begin position="55"/>
        <end position="164"/>
    </location>
</feature>
<keyword evidence="3" id="KW-1185">Reference proteome</keyword>
<gene>
    <name evidence="2" type="ORF">E2I00_001777</name>
</gene>
<name>A0A643C1E4_BALPH</name>
<organism evidence="2 3">
    <name type="scientific">Balaenoptera physalus</name>
    <name type="common">Fin whale</name>
    <name type="synonym">Balaena physalus</name>
    <dbReference type="NCBI Taxonomy" id="9770"/>
    <lineage>
        <taxon>Eukaryota</taxon>
        <taxon>Metazoa</taxon>
        <taxon>Chordata</taxon>
        <taxon>Craniata</taxon>
        <taxon>Vertebrata</taxon>
        <taxon>Euteleostomi</taxon>
        <taxon>Mammalia</taxon>
        <taxon>Eutheria</taxon>
        <taxon>Laurasiatheria</taxon>
        <taxon>Artiodactyla</taxon>
        <taxon>Whippomorpha</taxon>
        <taxon>Cetacea</taxon>
        <taxon>Mysticeti</taxon>
        <taxon>Balaenopteridae</taxon>
        <taxon>Balaenoptera</taxon>
    </lineage>
</organism>
<feature type="compositionally biased region" description="Basic and acidic residues" evidence="1">
    <location>
        <begin position="95"/>
        <end position="109"/>
    </location>
</feature>
<sequence length="317" mass="33253">MAPALLDPALALSRWDGRPISTCPAPIPPRHLSLLQRPAPRPRLSVLAAHLGGRWARRGKGGRTPGGGSDCTLPPAAAGTSDARGRPALLSPQPHTEHLNIPESFREPKTWPLSTTEEPSPEQQRVRPSPTRSRKGREPQTPASSPPAPARQPADGIAPPKLPTVPLDTRANMLCGVCSGTALSWALGTLPGQGAGLLTPPVNAGPYVLAEPAIPSLSWTQHRSQARPGGAPLPILNQPESRRSWLTGLPAPILAPLPGPQRPPRATLILKPSPPTPVRPIPPATEGILPAHLAHVPAQGTAWARVVSCLGRCPARS</sequence>